<organism evidence="1 2">
    <name type="scientific">Goodea atripinnis</name>
    <dbReference type="NCBI Taxonomy" id="208336"/>
    <lineage>
        <taxon>Eukaryota</taxon>
        <taxon>Metazoa</taxon>
        <taxon>Chordata</taxon>
        <taxon>Craniata</taxon>
        <taxon>Vertebrata</taxon>
        <taxon>Euteleostomi</taxon>
        <taxon>Actinopterygii</taxon>
        <taxon>Neopterygii</taxon>
        <taxon>Teleostei</taxon>
        <taxon>Neoteleostei</taxon>
        <taxon>Acanthomorphata</taxon>
        <taxon>Ovalentaria</taxon>
        <taxon>Atherinomorphae</taxon>
        <taxon>Cyprinodontiformes</taxon>
        <taxon>Goodeidae</taxon>
        <taxon>Goodea</taxon>
    </lineage>
</organism>
<dbReference type="PANTHER" id="PTHR31025">
    <property type="entry name" value="SI:CH211-196P9.1-RELATED"/>
    <property type="match status" value="1"/>
</dbReference>
<gene>
    <name evidence="1" type="ORF">GOODEAATRI_031165</name>
</gene>
<dbReference type="PANTHER" id="PTHR31025:SF30">
    <property type="entry name" value="SI:DKEY-15H8.17"/>
    <property type="match status" value="1"/>
</dbReference>
<evidence type="ECO:0000313" key="2">
    <source>
        <dbReference type="Proteomes" id="UP001476798"/>
    </source>
</evidence>
<evidence type="ECO:0000313" key="1">
    <source>
        <dbReference type="EMBL" id="MEQ2186679.1"/>
    </source>
</evidence>
<dbReference type="Proteomes" id="UP001476798">
    <property type="component" value="Unassembled WGS sequence"/>
</dbReference>
<name>A0ABV0PT37_9TELE</name>
<comment type="caution">
    <text evidence="1">The sequence shown here is derived from an EMBL/GenBank/DDBJ whole genome shotgun (WGS) entry which is preliminary data.</text>
</comment>
<accession>A0ABV0PT37</accession>
<sequence length="170" mass="19413">VSQAWPENFQVPWDKMPLDIQTAISEGKRPPPDKRWQMIRILADEVQKYEANPTRSQCLKIGQKINYQYPDSFADMTRSEKLIAGGYSSLLSQLKTRIENINRSGGFRRYRSSGPYGIAGVKRGPTGVLDSIQNSLQGKLMTQWRRKIRDYRALSASMALMEMIGQKSQI</sequence>
<feature type="non-terminal residue" evidence="1">
    <location>
        <position position="1"/>
    </location>
</feature>
<protein>
    <submittedName>
        <fullName evidence="1">Uncharacterized protein</fullName>
    </submittedName>
</protein>
<dbReference type="EMBL" id="JAHRIO010085146">
    <property type="protein sequence ID" value="MEQ2186679.1"/>
    <property type="molecule type" value="Genomic_DNA"/>
</dbReference>
<keyword evidence="2" id="KW-1185">Reference proteome</keyword>
<proteinExistence type="predicted"/>
<reference evidence="1 2" key="1">
    <citation type="submission" date="2021-06" db="EMBL/GenBank/DDBJ databases">
        <authorList>
            <person name="Palmer J.M."/>
        </authorList>
    </citation>
    <scope>NUCLEOTIDE SEQUENCE [LARGE SCALE GENOMIC DNA]</scope>
    <source>
        <strain evidence="1 2">GA_2019</strain>
        <tissue evidence="1">Muscle</tissue>
    </source>
</reference>